<dbReference type="AlphaFoldDB" id="A0A328C9T5"/>
<dbReference type="OrthoDB" id="5482381at2"/>
<dbReference type="InterPro" id="IPR036291">
    <property type="entry name" value="NAD(P)-bd_dom_sf"/>
</dbReference>
<reference evidence="2 3" key="1">
    <citation type="submission" date="2018-05" db="EMBL/GenBank/DDBJ databases">
        <title>Lujinxingia marina gen. nov. sp. nov., a new facultative anaerobic member of the class Deltaproteobacteria, and proposal of Lujinxingaceae fam. nov.</title>
        <authorList>
            <person name="Li C.-M."/>
        </authorList>
    </citation>
    <scope>NUCLEOTIDE SEQUENCE [LARGE SCALE GENOMIC DNA]</scope>
    <source>
        <strain evidence="2 3">B210</strain>
    </source>
</reference>
<comment type="caution">
    <text evidence="2">The sequence shown here is derived from an EMBL/GenBank/DDBJ whole genome shotgun (WGS) entry which is preliminary data.</text>
</comment>
<feature type="region of interest" description="Disordered" evidence="1">
    <location>
        <begin position="62"/>
        <end position="125"/>
    </location>
</feature>
<dbReference type="SUPFAM" id="SSF51735">
    <property type="entry name" value="NAD(P)-binding Rossmann-fold domains"/>
    <property type="match status" value="1"/>
</dbReference>
<name>A0A328C9T5_9DELT</name>
<evidence type="ECO:0000313" key="3">
    <source>
        <dbReference type="Proteomes" id="UP000249169"/>
    </source>
</evidence>
<accession>A0A328C9T5</accession>
<keyword evidence="3" id="KW-1185">Reference proteome</keyword>
<dbReference type="RefSeq" id="WP_111728044.1">
    <property type="nucleotide sequence ID" value="NZ_QHKO01000001.1"/>
</dbReference>
<protein>
    <submittedName>
        <fullName evidence="2">Uncharacterized protein</fullName>
    </submittedName>
</protein>
<proteinExistence type="predicted"/>
<dbReference type="PROSITE" id="PS01088">
    <property type="entry name" value="CAP_1"/>
    <property type="match status" value="1"/>
</dbReference>
<dbReference type="EMBL" id="QHKO01000001">
    <property type="protein sequence ID" value="RAL24872.1"/>
    <property type="molecule type" value="Genomic_DNA"/>
</dbReference>
<dbReference type="InterPro" id="IPR018106">
    <property type="entry name" value="CAP_CS_N"/>
</dbReference>
<organism evidence="2 3">
    <name type="scientific">Lujinxingia litoralis</name>
    <dbReference type="NCBI Taxonomy" id="2211119"/>
    <lineage>
        <taxon>Bacteria</taxon>
        <taxon>Deltaproteobacteria</taxon>
        <taxon>Bradymonadales</taxon>
        <taxon>Lujinxingiaceae</taxon>
        <taxon>Lujinxingia</taxon>
    </lineage>
</organism>
<evidence type="ECO:0000313" key="2">
    <source>
        <dbReference type="EMBL" id="RAL24872.1"/>
    </source>
</evidence>
<gene>
    <name evidence="2" type="ORF">DL240_01290</name>
</gene>
<evidence type="ECO:0000256" key="1">
    <source>
        <dbReference type="SAM" id="MobiDB-lite"/>
    </source>
</evidence>
<sequence length="540" mass="58476">MSDPRQNAGLPWPELIERLERSQARLESAHADYMEAAAQSQRALSQVLSSHRDLVDTIRELAQRTEPTAPRATANVEPGASGAEVSPHATTREKQEARASTAHSPQPPQLPDTQLPARVSSEPSPARHITTPALVEVNAPRTALPALKPGQRVLLTNDGFGVAPVLAEVLNARGVRARVEGRRPALNTPTDVVIFLGSLRAPAHLDDAMSVVEDALVTAERFSTRLMQPGAGFVAVLDSAGAFGLAPFDPVVAPYGAMVGLVRALRHRHRGAHIKVIDLDAEGLDTRTIAQTLADELFEGGERTPVALDANRRQEVRWEAFDRRTTPASWLDEEQAPLIYVPSPTAVLATAVERLAIAHELPVAILNRPGVSSQLARRMAERGVALRSADYDLERLFPTMDFLDALRADHGPIAAIVAEPFPARRPDDVLRWDATRPALDEFNALLAMTINDPLNLLAVGLGPGTPPIVASAMRYFARAESLRRNERLRVRLVHLDGAGAPTRGDLGPRDFALTELLSADAPSTAEVRFERSSPRPPVKS</sequence>
<dbReference type="Proteomes" id="UP000249169">
    <property type="component" value="Unassembled WGS sequence"/>
</dbReference>